<dbReference type="GO" id="GO:0016787">
    <property type="term" value="F:hydrolase activity"/>
    <property type="evidence" value="ECO:0007669"/>
    <property type="project" value="UniProtKB-KW"/>
</dbReference>
<evidence type="ECO:0000256" key="3">
    <source>
        <dbReference type="RuleBase" id="RU361235"/>
    </source>
</evidence>
<dbReference type="InterPro" id="IPR019826">
    <property type="entry name" value="Carboxylesterase_B_AS"/>
</dbReference>
<dbReference type="SUPFAM" id="SSF53474">
    <property type="entry name" value="alpha/beta-Hydrolases"/>
    <property type="match status" value="1"/>
</dbReference>
<dbReference type="InterPro" id="IPR050309">
    <property type="entry name" value="Type-B_Carboxylest/Lipase"/>
</dbReference>
<dbReference type="EMBL" id="DRFO01000030">
    <property type="protein sequence ID" value="HDZ57601.1"/>
    <property type="molecule type" value="Genomic_DNA"/>
</dbReference>
<gene>
    <name evidence="5" type="ORF">ENH64_14160</name>
</gene>
<organism evidence="5">
    <name type="scientific">Halopseudomonas xinjiangensis</name>
    <dbReference type="NCBI Taxonomy" id="487184"/>
    <lineage>
        <taxon>Bacteria</taxon>
        <taxon>Pseudomonadati</taxon>
        <taxon>Pseudomonadota</taxon>
        <taxon>Gammaproteobacteria</taxon>
        <taxon>Pseudomonadales</taxon>
        <taxon>Pseudomonadaceae</taxon>
        <taxon>Halopseudomonas</taxon>
    </lineage>
</organism>
<proteinExistence type="inferred from homology"/>
<dbReference type="InterPro" id="IPR019819">
    <property type="entry name" value="Carboxylesterase_B_CS"/>
</dbReference>
<dbReference type="Pfam" id="PF00135">
    <property type="entry name" value="COesterase"/>
    <property type="match status" value="1"/>
</dbReference>
<comment type="similarity">
    <text evidence="1 3">Belongs to the type-B carboxylesterase/lipase family.</text>
</comment>
<dbReference type="PROSITE" id="PS00941">
    <property type="entry name" value="CARBOXYLESTERASE_B_2"/>
    <property type="match status" value="1"/>
</dbReference>
<protein>
    <recommendedName>
        <fullName evidence="3">Carboxylic ester hydrolase</fullName>
        <ecNumber evidence="3">3.1.1.-</ecNumber>
    </recommendedName>
</protein>
<dbReference type="PANTHER" id="PTHR11559">
    <property type="entry name" value="CARBOXYLESTERASE"/>
    <property type="match status" value="1"/>
</dbReference>
<name>A0A7V1FT18_9GAMM</name>
<dbReference type="AlphaFoldDB" id="A0A7V1FT18"/>
<dbReference type="InterPro" id="IPR029058">
    <property type="entry name" value="AB_hydrolase_fold"/>
</dbReference>
<evidence type="ECO:0000259" key="4">
    <source>
        <dbReference type="Pfam" id="PF00135"/>
    </source>
</evidence>
<sequence length="580" mass="62252">MDKGDSIVAISPVRDCGLQERFTQYGITTMTKMTDVFKPRFFLTTLSVAILATALTGCLDDDDDDDDDDLPENSLVISTQQGDVQGIELEGMRVFRGIPYAAPPVGALRFAATQPAPDRNGTLELNEEFGSACPQGGSTFAVDSVDEDCLFLNVYAPPEPGDYPVMVWIHGGSLVTGSGGSSYEPSRLVEQDIVVVTINYRVGALGFLPHASLTAETGSSGNYGLMDQQEALRWVQENIDGFGGDPDNVTIFGESAGGHSVLSQVASPAAAGLFDKAIVQSGAYSPRQVTLAAGETIFGNSFATNTGCSDDPDIAACLRALPVEDILANQVSSSIPVTGTDTLPISIDEALSTGDFNQVPMVLGNNLDEGRLFVGIQERLAGEVTAGNYQQQVNNLLPASAYDNITVANTYLQRMQDIEGIAPNDPVIYPLALAAIQTDWRFACSNLNQMNQVSDAQVPVWGYWFTDRDAPSILPFTPRFPWGAAHAFEIQYVLANNESLEERGATAAQLDLADAMTGYWANFAKFGDPNSTDGASESVEWDQFNVDETIIDLDPATLRQVPSADFAGFHYCDFWNAGTP</sequence>
<evidence type="ECO:0000313" key="5">
    <source>
        <dbReference type="EMBL" id="HDZ57601.1"/>
    </source>
</evidence>
<dbReference type="Gene3D" id="3.40.50.1820">
    <property type="entry name" value="alpha/beta hydrolase"/>
    <property type="match status" value="1"/>
</dbReference>
<reference evidence="5" key="1">
    <citation type="journal article" date="2020" name="mSystems">
        <title>Genome- and Community-Level Interaction Insights into Carbon Utilization and Element Cycling Functions of Hydrothermarchaeota in Hydrothermal Sediment.</title>
        <authorList>
            <person name="Zhou Z."/>
            <person name="Liu Y."/>
            <person name="Xu W."/>
            <person name="Pan J."/>
            <person name="Luo Z.H."/>
            <person name="Li M."/>
        </authorList>
    </citation>
    <scope>NUCLEOTIDE SEQUENCE [LARGE SCALE GENOMIC DNA]</scope>
    <source>
        <strain evidence="5">HyVt-324</strain>
    </source>
</reference>
<dbReference type="PROSITE" id="PS00122">
    <property type="entry name" value="CARBOXYLESTERASE_B_1"/>
    <property type="match status" value="1"/>
</dbReference>
<dbReference type="InterPro" id="IPR002018">
    <property type="entry name" value="CarbesteraseB"/>
</dbReference>
<dbReference type="Proteomes" id="UP000885703">
    <property type="component" value="Unassembled WGS sequence"/>
</dbReference>
<evidence type="ECO:0000256" key="1">
    <source>
        <dbReference type="ARBA" id="ARBA00005964"/>
    </source>
</evidence>
<comment type="caution">
    <text evidence="5">The sequence shown here is derived from an EMBL/GenBank/DDBJ whole genome shotgun (WGS) entry which is preliminary data.</text>
</comment>
<keyword evidence="2 3" id="KW-0378">Hydrolase</keyword>
<dbReference type="EC" id="3.1.1.-" evidence="3"/>
<accession>A0A7V1FT18</accession>
<feature type="domain" description="Carboxylesterase type B" evidence="4">
    <location>
        <begin position="74"/>
        <end position="551"/>
    </location>
</feature>
<evidence type="ECO:0000256" key="2">
    <source>
        <dbReference type="ARBA" id="ARBA00022801"/>
    </source>
</evidence>